<feature type="domain" description="C-type lectin" evidence="1">
    <location>
        <begin position="32"/>
        <end position="139"/>
    </location>
</feature>
<proteinExistence type="predicted"/>
<reference evidence="2 3" key="1">
    <citation type="journal article" date="2017" name="PLoS Biol.">
        <title>The sea cucumber genome provides insights into morphological evolution and visceral regeneration.</title>
        <authorList>
            <person name="Zhang X."/>
            <person name="Sun L."/>
            <person name="Yuan J."/>
            <person name="Sun Y."/>
            <person name="Gao Y."/>
            <person name="Zhang L."/>
            <person name="Li S."/>
            <person name="Dai H."/>
            <person name="Hamel J.F."/>
            <person name="Liu C."/>
            <person name="Yu Y."/>
            <person name="Liu S."/>
            <person name="Lin W."/>
            <person name="Guo K."/>
            <person name="Jin S."/>
            <person name="Xu P."/>
            <person name="Storey K.B."/>
            <person name="Huan P."/>
            <person name="Zhang T."/>
            <person name="Zhou Y."/>
            <person name="Zhang J."/>
            <person name="Lin C."/>
            <person name="Li X."/>
            <person name="Xing L."/>
            <person name="Huo D."/>
            <person name="Sun M."/>
            <person name="Wang L."/>
            <person name="Mercier A."/>
            <person name="Li F."/>
            <person name="Yang H."/>
            <person name="Xiang J."/>
        </authorList>
    </citation>
    <scope>NUCLEOTIDE SEQUENCE [LARGE SCALE GENOMIC DNA]</scope>
    <source>
        <strain evidence="2">Shaxun</strain>
        <tissue evidence="2">Muscle</tissue>
    </source>
</reference>
<dbReference type="Pfam" id="PF00059">
    <property type="entry name" value="Lectin_C"/>
    <property type="match status" value="1"/>
</dbReference>
<sequence length="205" mass="22689">MGTTEDTISVKTLSPAEQYCPNGYIEGPDFTCFYLALASEAANWQEARRSCERTPMGDLAVVETQAELSFIQSQPGLNDLAVEGDFQWSDCQDILAWQRLNFAPGEPDDTDESQNCVAINANGRFIDTQCSGVWQYVCKVVEKDYLFEDQFPTSFRVEAVSALALRATWVASEYNCDLLGYKVRYNDGIGGSGEVVVDDRIAAPC</sequence>
<dbReference type="InterPro" id="IPR001304">
    <property type="entry name" value="C-type_lectin-like"/>
</dbReference>
<accession>A0A2G8LH50</accession>
<dbReference type="SUPFAM" id="SSF56436">
    <property type="entry name" value="C-type lectin-like"/>
    <property type="match status" value="1"/>
</dbReference>
<organism evidence="2 3">
    <name type="scientific">Stichopus japonicus</name>
    <name type="common">Sea cucumber</name>
    <dbReference type="NCBI Taxonomy" id="307972"/>
    <lineage>
        <taxon>Eukaryota</taxon>
        <taxon>Metazoa</taxon>
        <taxon>Echinodermata</taxon>
        <taxon>Eleutherozoa</taxon>
        <taxon>Echinozoa</taxon>
        <taxon>Holothuroidea</taxon>
        <taxon>Aspidochirotacea</taxon>
        <taxon>Aspidochirotida</taxon>
        <taxon>Stichopodidae</taxon>
        <taxon>Apostichopus</taxon>
    </lineage>
</organism>
<evidence type="ECO:0000259" key="1">
    <source>
        <dbReference type="PROSITE" id="PS50041"/>
    </source>
</evidence>
<protein>
    <recommendedName>
        <fullName evidence="1">C-type lectin domain-containing protein</fullName>
    </recommendedName>
</protein>
<dbReference type="Proteomes" id="UP000230750">
    <property type="component" value="Unassembled WGS sequence"/>
</dbReference>
<dbReference type="OrthoDB" id="6162957at2759"/>
<dbReference type="AlphaFoldDB" id="A0A2G8LH50"/>
<evidence type="ECO:0000313" key="2">
    <source>
        <dbReference type="EMBL" id="PIK59574.1"/>
    </source>
</evidence>
<dbReference type="EMBL" id="MRZV01000079">
    <property type="protein sequence ID" value="PIK59574.1"/>
    <property type="molecule type" value="Genomic_DNA"/>
</dbReference>
<evidence type="ECO:0000313" key="3">
    <source>
        <dbReference type="Proteomes" id="UP000230750"/>
    </source>
</evidence>
<gene>
    <name evidence="2" type="ORF">BSL78_03492</name>
</gene>
<keyword evidence="3" id="KW-1185">Reference proteome</keyword>
<dbReference type="InterPro" id="IPR016186">
    <property type="entry name" value="C-type_lectin-like/link_sf"/>
</dbReference>
<comment type="caution">
    <text evidence="2">The sequence shown here is derived from an EMBL/GenBank/DDBJ whole genome shotgun (WGS) entry which is preliminary data.</text>
</comment>
<dbReference type="InterPro" id="IPR016187">
    <property type="entry name" value="CTDL_fold"/>
</dbReference>
<dbReference type="PANTHER" id="PTHR22803">
    <property type="entry name" value="MANNOSE, PHOSPHOLIPASE, LECTIN RECEPTOR RELATED"/>
    <property type="match status" value="1"/>
</dbReference>
<dbReference type="InterPro" id="IPR050111">
    <property type="entry name" value="C-type_lectin/snaclec_domain"/>
</dbReference>
<name>A0A2G8LH50_STIJA</name>
<dbReference type="CDD" id="cd00037">
    <property type="entry name" value="CLECT"/>
    <property type="match status" value="1"/>
</dbReference>
<dbReference type="Gene3D" id="3.10.100.10">
    <property type="entry name" value="Mannose-Binding Protein A, subunit A"/>
    <property type="match status" value="1"/>
</dbReference>
<dbReference type="PROSITE" id="PS50041">
    <property type="entry name" value="C_TYPE_LECTIN_2"/>
    <property type="match status" value="1"/>
</dbReference>
<dbReference type="SMART" id="SM00034">
    <property type="entry name" value="CLECT"/>
    <property type="match status" value="1"/>
</dbReference>